<dbReference type="InterPro" id="IPR017850">
    <property type="entry name" value="Alkaline_phosphatase_core_sf"/>
</dbReference>
<dbReference type="InterPro" id="IPR008475">
    <property type="entry name" value="PLipase_C_C"/>
</dbReference>
<comment type="subcellular location">
    <subcellularLocation>
        <location evidence="1">Secreted</location>
        <location evidence="1">Cell wall</location>
    </subcellularLocation>
</comment>
<dbReference type="KEGG" id="nyu:D7D52_02020"/>
<keyword evidence="7" id="KW-0843">Virulence</keyword>
<evidence type="ECO:0000256" key="5">
    <source>
        <dbReference type="ARBA" id="ARBA00022525"/>
    </source>
</evidence>
<dbReference type="Proteomes" id="UP000267164">
    <property type="component" value="Chromosome"/>
</dbReference>
<organism evidence="10 11">
    <name type="scientific">Nocardia yunnanensis</name>
    <dbReference type="NCBI Taxonomy" id="2382165"/>
    <lineage>
        <taxon>Bacteria</taxon>
        <taxon>Bacillati</taxon>
        <taxon>Actinomycetota</taxon>
        <taxon>Actinomycetes</taxon>
        <taxon>Mycobacteriales</taxon>
        <taxon>Nocardiaceae</taxon>
        <taxon>Nocardia</taxon>
    </lineage>
</organism>
<dbReference type="InterPro" id="IPR006311">
    <property type="entry name" value="TAT_signal"/>
</dbReference>
<name>A0A386Z5J3_9NOCA</name>
<dbReference type="Pfam" id="PF05506">
    <property type="entry name" value="PLipase_C_C"/>
    <property type="match status" value="2"/>
</dbReference>
<evidence type="ECO:0000256" key="6">
    <source>
        <dbReference type="ARBA" id="ARBA00022801"/>
    </source>
</evidence>
<sequence length="895" mass="96777">MLTGEIMDRRRFLKHAAQLGGAAGAMSLLPPSLVQAWAEPAPPGGWDRIEHVVILMQENRSFDHYFGGMPGVRGYADLNALQLSTGRSVFHQPDGGRTVLPYLTTLQNIDGTDHGTRTGHDAFAGGRHDGWIAAKGEGTMVGYDRDCLGFYYQLAQAFTVCDAYHCSVNGPTDPNRMYLFSGTVKNPLALDNFAESLQVSLFADDMKLRWMRSLPVTGIVDAALGLVHGMTGALPHSVAEALTGLVAPRTGNLFLYDALLGPDAGRYVNDVIFGLPWTTYAERLQERGIGWRVYQEWDNYTDNALDFFLPFREAARAALKYTNGGRGVAFENFFRYYIDLQRDPSLEPAYAADLKRGLDELSTRQRALVERGLLRAREGTLVESFRADVATGRLPTVSWIVAPYVDCEHPVMGPRNGQALVHGVLEALAEHPDVWNKTVFILNYDENDGYFDHIPAPTPPVGASGEYFGSHPVGLGARTPAIVVSPWSKQAVCSELFDHTSVLRFLERVTGVAEPNISPWRRQLCGDLSSLFDFGARRTLFLPEAQPRAVQPDSGVAQPLPFVQRMPAQQSGSRARVPLPYRLHARCAPGERGGVVLTLDNGGSATAHCLVYPNAFAPDFTPTRFDLSGGGTVAYEFPVVDGRYDYSVYGPDGFQRRFAGDLRGPCAGLRVTATAAASGARKIAWSFENAGAQPVSVLVTANAYRHDGPWVIDIGAGATEHRDLACDSAADGAGWYDLSVSAEQDAGFRCRVRGFVENGAPGITADDAAPFDRLLLDRSMYEPGRDLVVTYALAQAVAGHRLAVYADPGGFTAAVPAAPAVRTLTLGAGVMRDEVVLPVAGHSGEPEKGAPIAGIRQVGAVSDAPGQPLPSGSYLVHHLDDSGRPLARPVRFRVL</sequence>
<dbReference type="OrthoDB" id="4181857at2"/>
<keyword evidence="11" id="KW-1185">Reference proteome</keyword>
<feature type="domain" description="Bacterial phospholipase C C-terminal" evidence="9">
    <location>
        <begin position="681"/>
        <end position="754"/>
    </location>
</feature>
<gene>
    <name evidence="10" type="ORF">D7D52_02020</name>
</gene>
<reference evidence="10 11" key="1">
    <citation type="submission" date="2018-09" db="EMBL/GenBank/DDBJ databases">
        <title>Nocardia yunnanensis sp. nov., an actinomycete isolated from a soil sample.</title>
        <authorList>
            <person name="Zhang J."/>
        </authorList>
    </citation>
    <scope>NUCLEOTIDE SEQUENCE [LARGE SCALE GENOMIC DNA]</scope>
    <source>
        <strain evidence="10 11">CFHS0054</strain>
    </source>
</reference>
<evidence type="ECO:0000256" key="8">
    <source>
        <dbReference type="ARBA" id="ARBA00048421"/>
    </source>
</evidence>
<evidence type="ECO:0000256" key="1">
    <source>
        <dbReference type="ARBA" id="ARBA00004191"/>
    </source>
</evidence>
<comment type="catalytic activity">
    <reaction evidence="8">
        <text>a 1,2-diacyl-sn-glycero-3-phosphocholine + H2O = phosphocholine + a 1,2-diacyl-sn-glycerol + H(+)</text>
        <dbReference type="Rhea" id="RHEA:10604"/>
        <dbReference type="ChEBI" id="CHEBI:15377"/>
        <dbReference type="ChEBI" id="CHEBI:15378"/>
        <dbReference type="ChEBI" id="CHEBI:17815"/>
        <dbReference type="ChEBI" id="CHEBI:57643"/>
        <dbReference type="ChEBI" id="CHEBI:295975"/>
        <dbReference type="EC" id="3.1.4.3"/>
    </reaction>
    <physiologicalReaction direction="left-to-right" evidence="8">
        <dbReference type="Rhea" id="RHEA:10605"/>
    </physiologicalReaction>
</comment>
<dbReference type="PANTHER" id="PTHR31956:SF1">
    <property type="entry name" value="NON-SPECIFIC PHOSPHOLIPASE C1"/>
    <property type="match status" value="1"/>
</dbReference>
<dbReference type="PROSITE" id="PS51318">
    <property type="entry name" value="TAT"/>
    <property type="match status" value="1"/>
</dbReference>
<proteinExistence type="inferred from homology"/>
<accession>A0A386Z5J3</accession>
<keyword evidence="6" id="KW-0378">Hydrolase</keyword>
<dbReference type="Pfam" id="PF04185">
    <property type="entry name" value="Phosphoesterase"/>
    <property type="match status" value="1"/>
</dbReference>
<evidence type="ECO:0000256" key="3">
    <source>
        <dbReference type="ARBA" id="ARBA00012018"/>
    </source>
</evidence>
<feature type="domain" description="Bacterial phospholipase C C-terminal" evidence="9">
    <location>
        <begin position="577"/>
        <end position="661"/>
    </location>
</feature>
<evidence type="ECO:0000256" key="2">
    <source>
        <dbReference type="ARBA" id="ARBA00009717"/>
    </source>
</evidence>
<dbReference type="GO" id="GO:0034480">
    <property type="term" value="F:phosphatidylcholine phospholipase C activity"/>
    <property type="evidence" value="ECO:0007669"/>
    <property type="project" value="UniProtKB-EC"/>
</dbReference>
<dbReference type="EC" id="3.1.4.3" evidence="3"/>
<dbReference type="EMBL" id="CP032568">
    <property type="protein sequence ID" value="AYF72846.1"/>
    <property type="molecule type" value="Genomic_DNA"/>
</dbReference>
<evidence type="ECO:0000313" key="11">
    <source>
        <dbReference type="Proteomes" id="UP000267164"/>
    </source>
</evidence>
<evidence type="ECO:0000313" key="10">
    <source>
        <dbReference type="EMBL" id="AYF72846.1"/>
    </source>
</evidence>
<keyword evidence="4" id="KW-0134">Cell wall</keyword>
<dbReference type="InterPro" id="IPR007312">
    <property type="entry name" value="Phosphoesterase"/>
</dbReference>
<keyword evidence="5" id="KW-0964">Secreted</keyword>
<dbReference type="GO" id="GO:0016042">
    <property type="term" value="P:lipid catabolic process"/>
    <property type="evidence" value="ECO:0007669"/>
    <property type="project" value="InterPro"/>
</dbReference>
<dbReference type="PANTHER" id="PTHR31956">
    <property type="entry name" value="NON-SPECIFIC PHOSPHOLIPASE C4-RELATED"/>
    <property type="match status" value="1"/>
</dbReference>
<dbReference type="Gene3D" id="3.40.720.10">
    <property type="entry name" value="Alkaline Phosphatase, subunit A"/>
    <property type="match status" value="2"/>
</dbReference>
<dbReference type="AlphaFoldDB" id="A0A386Z5J3"/>
<protein>
    <recommendedName>
        <fullName evidence="3">phospholipase C</fullName>
        <ecNumber evidence="3">3.1.4.3</ecNumber>
    </recommendedName>
</protein>
<comment type="similarity">
    <text evidence="2">Belongs to the bacterial phospholipase C family.</text>
</comment>
<evidence type="ECO:0000259" key="9">
    <source>
        <dbReference type="Pfam" id="PF05506"/>
    </source>
</evidence>
<evidence type="ECO:0000256" key="7">
    <source>
        <dbReference type="ARBA" id="ARBA00023026"/>
    </source>
</evidence>
<evidence type="ECO:0000256" key="4">
    <source>
        <dbReference type="ARBA" id="ARBA00022512"/>
    </source>
</evidence>